<evidence type="ECO:0008006" key="12">
    <source>
        <dbReference type="Google" id="ProtNLM"/>
    </source>
</evidence>
<dbReference type="SMART" id="SM00115">
    <property type="entry name" value="CASc"/>
    <property type="match status" value="1"/>
</dbReference>
<dbReference type="InterPro" id="IPR015917">
    <property type="entry name" value="Pept_C14A"/>
</dbReference>
<dbReference type="CDD" id="cd00032">
    <property type="entry name" value="CASc"/>
    <property type="match status" value="1"/>
</dbReference>
<dbReference type="InterPro" id="IPR016129">
    <property type="entry name" value="Caspase_his_AS"/>
</dbReference>
<comment type="similarity">
    <text evidence="1 7">Belongs to the peptidase C14A family.</text>
</comment>
<keyword evidence="6" id="KW-0865">Zymogen</keyword>
<evidence type="ECO:0000259" key="8">
    <source>
        <dbReference type="PROSITE" id="PS50207"/>
    </source>
</evidence>
<feature type="domain" description="Caspase family p10" evidence="8">
    <location>
        <begin position="590"/>
        <end position="652"/>
    </location>
</feature>
<dbReference type="GO" id="GO:0006915">
    <property type="term" value="P:apoptotic process"/>
    <property type="evidence" value="ECO:0007669"/>
    <property type="project" value="UniProtKB-KW"/>
</dbReference>
<evidence type="ECO:0000256" key="6">
    <source>
        <dbReference type="ARBA" id="ARBA00023145"/>
    </source>
</evidence>
<dbReference type="CDD" id="cd01671">
    <property type="entry name" value="CARD"/>
    <property type="match status" value="1"/>
</dbReference>
<dbReference type="InterPro" id="IPR029030">
    <property type="entry name" value="Caspase-like_dom_sf"/>
</dbReference>
<evidence type="ECO:0000256" key="4">
    <source>
        <dbReference type="ARBA" id="ARBA00022801"/>
    </source>
</evidence>
<accession>A0ABD2KSF8</accession>
<reference evidence="10 11" key="1">
    <citation type="submission" date="2024-10" db="EMBL/GenBank/DDBJ databases">
        <authorList>
            <person name="Kim D."/>
        </authorList>
    </citation>
    <scope>NUCLEOTIDE SEQUENCE [LARGE SCALE GENOMIC DNA]</scope>
    <source>
        <strain evidence="10">BH-2024</strain>
    </source>
</reference>
<evidence type="ECO:0000256" key="5">
    <source>
        <dbReference type="ARBA" id="ARBA00022807"/>
    </source>
</evidence>
<dbReference type="SUPFAM" id="SSF141571">
    <property type="entry name" value="Pentapeptide repeat-like"/>
    <property type="match status" value="1"/>
</dbReference>
<dbReference type="AlphaFoldDB" id="A0ABD2KSF8"/>
<keyword evidence="4" id="KW-0378">Hydrolase</keyword>
<dbReference type="InterPro" id="IPR002138">
    <property type="entry name" value="Pept_C14_p10"/>
</dbReference>
<protein>
    <recommendedName>
        <fullName evidence="12">Caspase</fullName>
    </recommendedName>
</protein>
<dbReference type="InterPro" id="IPR011600">
    <property type="entry name" value="Pept_C14_caspase"/>
</dbReference>
<dbReference type="PANTHER" id="PTHR47901">
    <property type="entry name" value="CASPASE RECRUITMENT DOMAIN-CONTAINING PROTEIN 18"/>
    <property type="match status" value="1"/>
</dbReference>
<evidence type="ECO:0000256" key="3">
    <source>
        <dbReference type="ARBA" id="ARBA00022703"/>
    </source>
</evidence>
<dbReference type="PROSITE" id="PS01121">
    <property type="entry name" value="CASPASE_HIS"/>
    <property type="match status" value="1"/>
</dbReference>
<dbReference type="PROSITE" id="PS50208">
    <property type="entry name" value="CASPASE_P20"/>
    <property type="match status" value="1"/>
</dbReference>
<name>A0ABD2KSF8_9BILA</name>
<dbReference type="PRINTS" id="PR00376">
    <property type="entry name" value="IL1BCENZYME"/>
</dbReference>
<dbReference type="Gene3D" id="3.40.50.1460">
    <property type="match status" value="1"/>
</dbReference>
<evidence type="ECO:0000256" key="7">
    <source>
        <dbReference type="RuleBase" id="RU003971"/>
    </source>
</evidence>
<comment type="caution">
    <text evidence="10">The sequence shown here is derived from an EMBL/GenBank/DDBJ whole genome shotgun (WGS) entry which is preliminary data.</text>
</comment>
<dbReference type="EMBL" id="JBICBT010000675">
    <property type="protein sequence ID" value="KAL3105885.1"/>
    <property type="molecule type" value="Genomic_DNA"/>
</dbReference>
<gene>
    <name evidence="10" type="ORF">niasHT_020261</name>
</gene>
<dbReference type="GO" id="GO:0008234">
    <property type="term" value="F:cysteine-type peptidase activity"/>
    <property type="evidence" value="ECO:0007669"/>
    <property type="project" value="UniProtKB-KW"/>
</dbReference>
<dbReference type="Proteomes" id="UP001620626">
    <property type="component" value="Unassembled WGS sequence"/>
</dbReference>
<dbReference type="Pfam" id="PF00656">
    <property type="entry name" value="Peptidase_C14"/>
    <property type="match status" value="1"/>
</dbReference>
<sequence>MSPSKCAKVSEFFDLHCAIIVDQLMPHIDSVRYHLAQFVKSNKTPKSTASSPSFHQMSNYKISIVQNKSQIVARRNSIELVNALRGMPADDKLLMAFCCSLVESGCCLNLICRMLATQLVNPKKLEQFAKMNAIGVAMDTIGELTLESANEENDENGASTAKVAEEREMGQKKRRDFLQLYSETLKMIMEEADKVSLLLYRWGAISWQKWESVKNESQAAIKVEKVVTILLDDPSAFDHFCVALLLSQQFKLFNIFYECADLKQMQFLLHSFVAALHQHNKQQQKQLAATNGSNNSAPNVCPAPPIDETEQIIPPFPPPVDTANLGDEMMFWEAPEGFLKDFNGTTDTERAAEAAQGEERMMGNRQRIMTTEELINEYKANRHKIYPNFANPRGLALVINNYRFMGEMQPREGTHTDGENIVKLLDQLKYKVLIRKDLTAKEMMWAIREFARQKEAHQKASSAIVVVLSHGEYDTLLGTDEQGVNVHQFAAQLNSQNCPYLMGKPKIFFIQACRGEFKDFGVLRALPIGTDCADGAVSSKAAASNNSKRGPLSMFSRNSSPRNSLAASIQIPLHLRNEGEYSANLTPKEIFQKDPTNADFLVVHSTTPHYVSWRHSANGAWFVQSLCKVFSEMAPKHCEIFEMLTTVNYEVKMRAKNKIDWLGRFAASHYFLSFSTNRRDLTHHNFITGTQFSGIPITGTKFSCIPITGTQPTNISITGTQFSGIPITGTKFSCIPITGTQPTNISITGTQFSGIPITGTKFSCIPITGTQPTNISITGTQFSGISITGTQFSGIPITGTKFSCIPIIGTQPTSIPSTGTKFSCIPIAGT</sequence>
<evidence type="ECO:0000256" key="2">
    <source>
        <dbReference type="ARBA" id="ARBA00022670"/>
    </source>
</evidence>
<dbReference type="InterPro" id="IPR001309">
    <property type="entry name" value="Pept_C14_p20"/>
</dbReference>
<dbReference type="PROSITE" id="PS01122">
    <property type="entry name" value="CASPASE_CYS"/>
    <property type="match status" value="1"/>
</dbReference>
<keyword evidence="5" id="KW-0788">Thiol protease</keyword>
<dbReference type="PROSITE" id="PS50207">
    <property type="entry name" value="CASPASE_P10"/>
    <property type="match status" value="1"/>
</dbReference>
<keyword evidence="3" id="KW-0053">Apoptosis</keyword>
<evidence type="ECO:0000313" key="11">
    <source>
        <dbReference type="Proteomes" id="UP001620626"/>
    </source>
</evidence>
<dbReference type="Gene3D" id="2.160.20.80">
    <property type="entry name" value="E3 ubiquitin-protein ligase SopA"/>
    <property type="match status" value="1"/>
</dbReference>
<dbReference type="InterPro" id="IPR011029">
    <property type="entry name" value="DEATH-like_dom_sf"/>
</dbReference>
<dbReference type="Gene3D" id="1.10.533.10">
    <property type="entry name" value="Death Domain, Fas"/>
    <property type="match status" value="1"/>
</dbReference>
<organism evidence="10 11">
    <name type="scientific">Heterodera trifolii</name>
    <dbReference type="NCBI Taxonomy" id="157864"/>
    <lineage>
        <taxon>Eukaryota</taxon>
        <taxon>Metazoa</taxon>
        <taxon>Ecdysozoa</taxon>
        <taxon>Nematoda</taxon>
        <taxon>Chromadorea</taxon>
        <taxon>Rhabditida</taxon>
        <taxon>Tylenchina</taxon>
        <taxon>Tylenchomorpha</taxon>
        <taxon>Tylenchoidea</taxon>
        <taxon>Heteroderidae</taxon>
        <taxon>Heteroderinae</taxon>
        <taxon>Heterodera</taxon>
    </lineage>
</organism>
<dbReference type="PANTHER" id="PTHR47901:SF8">
    <property type="entry name" value="CASPASE-3"/>
    <property type="match status" value="1"/>
</dbReference>
<feature type="domain" description="Caspase family p20" evidence="9">
    <location>
        <begin position="392"/>
        <end position="517"/>
    </location>
</feature>
<evidence type="ECO:0000259" key="9">
    <source>
        <dbReference type="PROSITE" id="PS50208"/>
    </source>
</evidence>
<keyword evidence="11" id="KW-1185">Reference proteome</keyword>
<dbReference type="InterPro" id="IPR002398">
    <property type="entry name" value="Pept_C14"/>
</dbReference>
<evidence type="ECO:0000256" key="1">
    <source>
        <dbReference type="ARBA" id="ARBA00010134"/>
    </source>
</evidence>
<dbReference type="SUPFAM" id="SSF52129">
    <property type="entry name" value="Caspase-like"/>
    <property type="match status" value="1"/>
</dbReference>
<evidence type="ECO:0000313" key="10">
    <source>
        <dbReference type="EMBL" id="KAL3105885.1"/>
    </source>
</evidence>
<proteinExistence type="inferred from homology"/>
<dbReference type="GO" id="GO:0006508">
    <property type="term" value="P:proteolysis"/>
    <property type="evidence" value="ECO:0007669"/>
    <property type="project" value="UniProtKB-KW"/>
</dbReference>
<dbReference type="InterPro" id="IPR033139">
    <property type="entry name" value="Caspase_cys_AS"/>
</dbReference>
<keyword evidence="2" id="KW-0645">Protease</keyword>